<evidence type="ECO:0000313" key="4">
    <source>
        <dbReference type="EMBL" id="RRJ90594.1"/>
    </source>
</evidence>
<comment type="caution">
    <text evidence="4">The sequence shown here is derived from an EMBL/GenBank/DDBJ whole genome shotgun (WGS) entry which is preliminary data.</text>
</comment>
<evidence type="ECO:0000256" key="1">
    <source>
        <dbReference type="ARBA" id="ARBA00022729"/>
    </source>
</evidence>
<proteinExistence type="predicted"/>
<organism evidence="4 5">
    <name type="scientific">Paenimyroides tangerinum</name>
    <dbReference type="NCBI Taxonomy" id="2488728"/>
    <lineage>
        <taxon>Bacteria</taxon>
        <taxon>Pseudomonadati</taxon>
        <taxon>Bacteroidota</taxon>
        <taxon>Flavobacteriia</taxon>
        <taxon>Flavobacteriales</taxon>
        <taxon>Flavobacteriaceae</taxon>
        <taxon>Paenimyroides</taxon>
    </lineage>
</organism>
<evidence type="ECO:0000259" key="3">
    <source>
        <dbReference type="Pfam" id="PF13505"/>
    </source>
</evidence>
<keyword evidence="1 2" id="KW-0732">Signal</keyword>
<dbReference type="SUPFAM" id="SSF56925">
    <property type="entry name" value="OMPA-like"/>
    <property type="match status" value="1"/>
</dbReference>
<dbReference type="InterPro" id="IPR011250">
    <property type="entry name" value="OMP/PagP_B-barrel"/>
</dbReference>
<dbReference type="InterPro" id="IPR027385">
    <property type="entry name" value="Beta-barrel_OMP"/>
</dbReference>
<protein>
    <submittedName>
        <fullName evidence="4">PorT family protein</fullName>
    </submittedName>
</protein>
<feature type="signal peptide" evidence="2">
    <location>
        <begin position="1"/>
        <end position="18"/>
    </location>
</feature>
<sequence>MKKILIAIAFFVFTQSKAQVTFSPGLKAGYSASNITNLGTDYRNDFYIGGFGLLKLTEFYNMQFEVMYLRQGAKNYKWTDVQYGNVNTQTFKKTDIKLNYISLNFINKFNVKKFNFHAGPGLDIKVSEDPYNYNEVMIGGNSSFPYESNSPVDLTINLGVGYQITPNLGFDARMRMGIIEPIYTSGYYFFNGNSLNKSFLIGLNYTFNN</sequence>
<dbReference type="EMBL" id="RQVQ01000016">
    <property type="protein sequence ID" value="RRJ90594.1"/>
    <property type="molecule type" value="Genomic_DNA"/>
</dbReference>
<evidence type="ECO:0000256" key="2">
    <source>
        <dbReference type="SAM" id="SignalP"/>
    </source>
</evidence>
<feature type="domain" description="Outer membrane protein beta-barrel" evidence="3">
    <location>
        <begin position="6"/>
        <end position="207"/>
    </location>
</feature>
<dbReference type="Proteomes" id="UP000275719">
    <property type="component" value="Unassembled WGS sequence"/>
</dbReference>
<dbReference type="AlphaFoldDB" id="A0A3P3W7B3"/>
<keyword evidence="5" id="KW-1185">Reference proteome</keyword>
<gene>
    <name evidence="4" type="ORF">EG240_08690</name>
</gene>
<accession>A0A3P3W7B3</accession>
<dbReference type="OrthoDB" id="947434at2"/>
<dbReference type="RefSeq" id="WP_125019003.1">
    <property type="nucleotide sequence ID" value="NZ_RQVQ01000016.1"/>
</dbReference>
<dbReference type="Pfam" id="PF13505">
    <property type="entry name" value="OMP_b-brl"/>
    <property type="match status" value="1"/>
</dbReference>
<reference evidence="4 5" key="1">
    <citation type="submission" date="2018-11" db="EMBL/GenBank/DDBJ databases">
        <title>Flavobacterium sp. nov., YIM 102701-2 draft genome.</title>
        <authorList>
            <person name="Li G."/>
            <person name="Jiang Y."/>
        </authorList>
    </citation>
    <scope>NUCLEOTIDE SEQUENCE [LARGE SCALE GENOMIC DNA]</scope>
    <source>
        <strain evidence="4 5">YIM 102701-2</strain>
    </source>
</reference>
<name>A0A3P3W7B3_9FLAO</name>
<feature type="chain" id="PRO_5017996700" evidence="2">
    <location>
        <begin position="19"/>
        <end position="209"/>
    </location>
</feature>
<evidence type="ECO:0000313" key="5">
    <source>
        <dbReference type="Proteomes" id="UP000275719"/>
    </source>
</evidence>